<reference evidence="2 3" key="1">
    <citation type="submission" date="2019-05" db="EMBL/GenBank/DDBJ databases">
        <title>Emergence of the Ug99 lineage of the wheat stem rust pathogen through somatic hybridization.</title>
        <authorList>
            <person name="Li F."/>
            <person name="Upadhyaya N.M."/>
            <person name="Sperschneider J."/>
            <person name="Matny O."/>
            <person name="Nguyen-Phuc H."/>
            <person name="Mago R."/>
            <person name="Raley C."/>
            <person name="Miller M.E."/>
            <person name="Silverstein K.A.T."/>
            <person name="Henningsen E."/>
            <person name="Hirsch C.D."/>
            <person name="Visser B."/>
            <person name="Pretorius Z.A."/>
            <person name="Steffenson B.J."/>
            <person name="Schwessinger B."/>
            <person name="Dodds P.N."/>
            <person name="Figueroa M."/>
        </authorList>
    </citation>
    <scope>NUCLEOTIDE SEQUENCE [LARGE SCALE GENOMIC DNA]</scope>
    <source>
        <strain evidence="2 3">Ug99</strain>
    </source>
</reference>
<feature type="region of interest" description="Disordered" evidence="1">
    <location>
        <begin position="76"/>
        <end position="112"/>
    </location>
</feature>
<feature type="region of interest" description="Disordered" evidence="1">
    <location>
        <begin position="132"/>
        <end position="244"/>
    </location>
</feature>
<feature type="compositionally biased region" description="Basic and acidic residues" evidence="1">
    <location>
        <begin position="167"/>
        <end position="195"/>
    </location>
</feature>
<evidence type="ECO:0000256" key="1">
    <source>
        <dbReference type="SAM" id="MobiDB-lite"/>
    </source>
</evidence>
<evidence type="ECO:0000313" key="3">
    <source>
        <dbReference type="Proteomes" id="UP000325313"/>
    </source>
</evidence>
<gene>
    <name evidence="2" type="ORF">PGTUg99_018809</name>
</gene>
<comment type="caution">
    <text evidence="2">The sequence shown here is derived from an EMBL/GenBank/DDBJ whole genome shotgun (WGS) entry which is preliminary data.</text>
</comment>
<dbReference type="EMBL" id="VDEP01000480">
    <property type="protein sequence ID" value="KAA1071132.1"/>
    <property type="molecule type" value="Genomic_DNA"/>
</dbReference>
<evidence type="ECO:0000313" key="2">
    <source>
        <dbReference type="EMBL" id="KAA1071132.1"/>
    </source>
</evidence>
<protein>
    <submittedName>
        <fullName evidence="2">Uncharacterized protein</fullName>
    </submittedName>
</protein>
<name>A0A5B0M2W5_PUCGR</name>
<proteinExistence type="predicted"/>
<feature type="compositionally biased region" description="Polar residues" evidence="1">
    <location>
        <begin position="235"/>
        <end position="244"/>
    </location>
</feature>
<organism evidence="2 3">
    <name type="scientific">Puccinia graminis f. sp. tritici</name>
    <dbReference type="NCBI Taxonomy" id="56615"/>
    <lineage>
        <taxon>Eukaryota</taxon>
        <taxon>Fungi</taxon>
        <taxon>Dikarya</taxon>
        <taxon>Basidiomycota</taxon>
        <taxon>Pucciniomycotina</taxon>
        <taxon>Pucciniomycetes</taxon>
        <taxon>Pucciniales</taxon>
        <taxon>Pucciniaceae</taxon>
        <taxon>Puccinia</taxon>
    </lineage>
</organism>
<dbReference type="AlphaFoldDB" id="A0A5B0M2W5"/>
<sequence length="244" mass="26159">MERQLAMPRRPGLAGRAAEAEVGLPLGRLKLLHCGYAVSPFALAGAAGTLLDGNRPQTSSYSNCILAKRLAHHPSLLPAHPGESPSFFAPPTRPTRRGRGAQSGGDGASTDPPLLVRFLSLSLCSGVFPLSSRCRQNDTRGKKEHFPQPSHGSFGGQPQGSPRRSQKGHERYTDPPRGGRSELHLAFPRKGEKDAPPPVSLLGGRENGWTGSPPPLDQPTNLPNTIDHKPPPQNDRPTFHSTAR</sequence>
<accession>A0A5B0M2W5</accession>
<dbReference type="Proteomes" id="UP000325313">
    <property type="component" value="Unassembled WGS sequence"/>
</dbReference>
<feature type="compositionally biased region" description="Basic and acidic residues" evidence="1">
    <location>
        <begin position="135"/>
        <end position="146"/>
    </location>
</feature>